<feature type="domain" description="Transcription regulator PadR C-terminal" evidence="2">
    <location>
        <begin position="95"/>
        <end position="168"/>
    </location>
</feature>
<dbReference type="PANTHER" id="PTHR43252">
    <property type="entry name" value="TRANSCRIPTIONAL REGULATOR YQJI"/>
    <property type="match status" value="1"/>
</dbReference>
<dbReference type="PANTHER" id="PTHR43252:SF6">
    <property type="entry name" value="NEGATIVE TRANSCRIPTION REGULATOR PADR"/>
    <property type="match status" value="1"/>
</dbReference>
<evidence type="ECO:0000259" key="1">
    <source>
        <dbReference type="Pfam" id="PF03551"/>
    </source>
</evidence>
<dbReference type="InterPro" id="IPR036388">
    <property type="entry name" value="WH-like_DNA-bd_sf"/>
</dbReference>
<dbReference type="SUPFAM" id="SSF46785">
    <property type="entry name" value="Winged helix' DNA-binding domain"/>
    <property type="match status" value="1"/>
</dbReference>
<sequence length="181" mass="20485">MAIKYALLALLAEKPQTASALQQQFIALTEGTQTLNIGQVSQTLSRLERNNFIARAGTVRNPSGHQVEQYELTSAGQELLTEWLERPVIRAMTDRDELVTKIAIAATRPDWDLISLLDTQRSAVLSQLKELNRQNRKLPQQRTAARLTIERRIYDLEAEARWLDRVEALDAPTHTDTPEGQ</sequence>
<dbReference type="GeneID" id="84575188"/>
<dbReference type="Proteomes" id="UP000249886">
    <property type="component" value="Unassembled WGS sequence"/>
</dbReference>
<dbReference type="Pfam" id="PF10400">
    <property type="entry name" value="Vir_act_alpha_C"/>
    <property type="match status" value="1"/>
</dbReference>
<dbReference type="InterPro" id="IPR036390">
    <property type="entry name" value="WH_DNA-bd_sf"/>
</dbReference>
<protein>
    <submittedName>
        <fullName evidence="3">Predicted transcriptional regulator</fullName>
    </submittedName>
</protein>
<name>A0A6H9XKC6_9CORY</name>
<proteinExistence type="predicted"/>
<dbReference type="Pfam" id="PF03551">
    <property type="entry name" value="PadR"/>
    <property type="match status" value="1"/>
</dbReference>
<dbReference type="Gene3D" id="1.10.10.10">
    <property type="entry name" value="Winged helix-like DNA-binding domain superfamily/Winged helix DNA-binding domain"/>
    <property type="match status" value="1"/>
</dbReference>
<dbReference type="EMBL" id="UARK01000031">
    <property type="protein sequence ID" value="SPW31369.1"/>
    <property type="molecule type" value="Genomic_DNA"/>
</dbReference>
<dbReference type="AlphaFoldDB" id="A0A6H9XKC6"/>
<dbReference type="RefSeq" id="WP_005527298.1">
    <property type="nucleotide sequence ID" value="NZ_CP050134.2"/>
</dbReference>
<feature type="domain" description="Transcription regulator PadR N-terminal" evidence="1">
    <location>
        <begin position="7"/>
        <end position="81"/>
    </location>
</feature>
<dbReference type="InterPro" id="IPR005149">
    <property type="entry name" value="Tscrpt_reg_PadR_N"/>
</dbReference>
<reference evidence="3 4" key="1">
    <citation type="submission" date="2018-06" db="EMBL/GenBank/DDBJ databases">
        <authorList>
            <consortium name="Pathogen Informatics"/>
            <person name="Doyle S."/>
        </authorList>
    </citation>
    <scope>NUCLEOTIDE SEQUENCE [LARGE SCALE GENOMIC DNA]</scope>
    <source>
        <strain evidence="3 4">NCTC10254</strain>
    </source>
</reference>
<evidence type="ECO:0000259" key="2">
    <source>
        <dbReference type="Pfam" id="PF10400"/>
    </source>
</evidence>
<evidence type="ECO:0000313" key="3">
    <source>
        <dbReference type="EMBL" id="SPW31369.1"/>
    </source>
</evidence>
<comment type="caution">
    <text evidence="3">The sequence shown here is derived from an EMBL/GenBank/DDBJ whole genome shotgun (WGS) entry which is preliminary data.</text>
</comment>
<evidence type="ECO:0000313" key="4">
    <source>
        <dbReference type="Proteomes" id="UP000249886"/>
    </source>
</evidence>
<organism evidence="3 4">
    <name type="scientific">Corynebacterium matruchotii</name>
    <dbReference type="NCBI Taxonomy" id="43768"/>
    <lineage>
        <taxon>Bacteria</taxon>
        <taxon>Bacillati</taxon>
        <taxon>Actinomycetota</taxon>
        <taxon>Actinomycetes</taxon>
        <taxon>Mycobacteriales</taxon>
        <taxon>Corynebacteriaceae</taxon>
        <taxon>Corynebacterium</taxon>
    </lineage>
</organism>
<gene>
    <name evidence="3" type="ORF">NCTC10254_02119</name>
</gene>
<dbReference type="InterPro" id="IPR018309">
    <property type="entry name" value="Tscrpt_reg_PadR_C"/>
</dbReference>
<accession>A0A6H9XKC6</accession>